<evidence type="ECO:0000256" key="8">
    <source>
        <dbReference type="ARBA" id="ARBA00022737"/>
    </source>
</evidence>
<evidence type="ECO:0000256" key="4">
    <source>
        <dbReference type="ARBA" id="ARBA00012251"/>
    </source>
</evidence>
<accession>A0A8J8NVL8</accession>
<evidence type="ECO:0000259" key="15">
    <source>
        <dbReference type="PROSITE" id="PS50089"/>
    </source>
</evidence>
<evidence type="ECO:0000313" key="17">
    <source>
        <dbReference type="EMBL" id="TNV81070.1"/>
    </source>
</evidence>
<evidence type="ECO:0000256" key="11">
    <source>
        <dbReference type="ARBA" id="ARBA00022833"/>
    </source>
</evidence>
<dbReference type="GO" id="GO:0031090">
    <property type="term" value="C:organelle membrane"/>
    <property type="evidence" value="ECO:0007669"/>
    <property type="project" value="UniProtKB-ARBA"/>
</dbReference>
<dbReference type="EC" id="2.3.2.31" evidence="4"/>
<evidence type="ECO:0000256" key="6">
    <source>
        <dbReference type="ARBA" id="ARBA00022692"/>
    </source>
</evidence>
<dbReference type="PROSITE" id="PS51873">
    <property type="entry name" value="TRIAD"/>
    <property type="match status" value="1"/>
</dbReference>
<dbReference type="GO" id="GO:0005737">
    <property type="term" value="C:cytoplasm"/>
    <property type="evidence" value="ECO:0007669"/>
    <property type="project" value="UniProtKB-ARBA"/>
</dbReference>
<keyword evidence="11" id="KW-0862">Zinc</keyword>
<dbReference type="PROSITE" id="PS00518">
    <property type="entry name" value="ZF_RING_1"/>
    <property type="match status" value="1"/>
</dbReference>
<dbReference type="PROSITE" id="PS50089">
    <property type="entry name" value="ZF_RING_2"/>
    <property type="match status" value="1"/>
</dbReference>
<evidence type="ECO:0000256" key="10">
    <source>
        <dbReference type="ARBA" id="ARBA00022786"/>
    </source>
</evidence>
<comment type="caution">
    <text evidence="17">The sequence shown here is derived from an EMBL/GenBank/DDBJ whole genome shotgun (WGS) entry which is preliminary data.</text>
</comment>
<dbReference type="Gene3D" id="1.20.120.1750">
    <property type="match status" value="1"/>
</dbReference>
<keyword evidence="5" id="KW-0808">Transferase</keyword>
<evidence type="ECO:0000256" key="1">
    <source>
        <dbReference type="ARBA" id="ARBA00001798"/>
    </source>
</evidence>
<dbReference type="GO" id="GO:0061630">
    <property type="term" value="F:ubiquitin protein ligase activity"/>
    <property type="evidence" value="ECO:0007669"/>
    <property type="project" value="UniProtKB-EC"/>
</dbReference>
<evidence type="ECO:0000256" key="13">
    <source>
        <dbReference type="ARBA" id="ARBA00023136"/>
    </source>
</evidence>
<keyword evidence="7" id="KW-0479">Metal-binding</keyword>
<dbReference type="InterPro" id="IPR013083">
    <property type="entry name" value="Znf_RING/FYVE/PHD"/>
</dbReference>
<comment type="subcellular location">
    <subcellularLocation>
        <location evidence="2">Membrane</location>
        <topology evidence="2">Single-pass membrane protein</topology>
    </subcellularLocation>
</comment>
<dbReference type="FunFam" id="3.30.40.10:FF:000051">
    <property type="entry name" value="RBR-type E3 ubiquitin transferase"/>
    <property type="match status" value="1"/>
</dbReference>
<dbReference type="Proteomes" id="UP000785679">
    <property type="component" value="Unassembled WGS sequence"/>
</dbReference>
<dbReference type="Gene3D" id="3.30.40.10">
    <property type="entry name" value="Zinc/RING finger domain, C3HC4 (zinc finger)"/>
    <property type="match status" value="1"/>
</dbReference>
<proteinExistence type="predicted"/>
<keyword evidence="13" id="KW-0472">Membrane</keyword>
<dbReference type="InterPro" id="IPR031127">
    <property type="entry name" value="E3_UB_ligase_RBR"/>
</dbReference>
<keyword evidence="9 14" id="KW-0863">Zinc-finger</keyword>
<feature type="domain" description="RING-type" evidence="16">
    <location>
        <begin position="59"/>
        <end position="220"/>
    </location>
</feature>
<organism evidence="17 18">
    <name type="scientific">Halteria grandinella</name>
    <dbReference type="NCBI Taxonomy" id="5974"/>
    <lineage>
        <taxon>Eukaryota</taxon>
        <taxon>Sar</taxon>
        <taxon>Alveolata</taxon>
        <taxon>Ciliophora</taxon>
        <taxon>Intramacronucleata</taxon>
        <taxon>Spirotrichea</taxon>
        <taxon>Stichotrichia</taxon>
        <taxon>Sporadotrichida</taxon>
        <taxon>Halteriidae</taxon>
        <taxon>Halteria</taxon>
    </lineage>
</organism>
<dbReference type="EMBL" id="RRYP01006617">
    <property type="protein sequence ID" value="TNV81070.1"/>
    <property type="molecule type" value="Genomic_DNA"/>
</dbReference>
<evidence type="ECO:0000259" key="16">
    <source>
        <dbReference type="PROSITE" id="PS51873"/>
    </source>
</evidence>
<evidence type="ECO:0000256" key="5">
    <source>
        <dbReference type="ARBA" id="ARBA00022679"/>
    </source>
</evidence>
<name>A0A8J8NVL8_HALGN</name>
<comment type="catalytic activity">
    <reaction evidence="1">
        <text>[E2 ubiquitin-conjugating enzyme]-S-ubiquitinyl-L-cysteine + [acceptor protein]-L-lysine = [E2 ubiquitin-conjugating enzyme]-L-cysteine + [acceptor protein]-N(6)-ubiquitinyl-L-lysine.</text>
        <dbReference type="EC" id="2.3.2.31"/>
    </reaction>
</comment>
<comment type="pathway">
    <text evidence="3">Protein modification; protein ubiquitination.</text>
</comment>
<keyword evidence="6" id="KW-0812">Transmembrane</keyword>
<dbReference type="InterPro" id="IPR044066">
    <property type="entry name" value="TRIAD_supradom"/>
</dbReference>
<evidence type="ECO:0000256" key="14">
    <source>
        <dbReference type="PROSITE-ProRule" id="PRU00175"/>
    </source>
</evidence>
<sequence length="220" mass="25001">MLIKDDLIPLFVESDILTLGGKFKVAANGLIELKFQSGVDFEKVYQDVMGAQRRSFNLEEHECKICNRQQMGDKFFFLSGCQHYFCFECLKNMITLAIQENKVANLACANLECRKNLNDLDIKGMGLGKELSGVLQPEEVTTDMKERNLGANADYINIKFCAQCPGCKSINEKKTKINAINCHNCSQLFCYICNKSILGINHFQHSKTICNYESEHWTDL</sequence>
<dbReference type="InterPro" id="IPR017907">
    <property type="entry name" value="Znf_RING_CS"/>
</dbReference>
<evidence type="ECO:0000256" key="12">
    <source>
        <dbReference type="ARBA" id="ARBA00022989"/>
    </source>
</evidence>
<protein>
    <recommendedName>
        <fullName evidence="4">RBR-type E3 ubiquitin transferase</fullName>
        <ecNumber evidence="4">2.3.2.31</ecNumber>
    </recommendedName>
</protein>
<keyword evidence="12" id="KW-1133">Transmembrane helix</keyword>
<evidence type="ECO:0000256" key="9">
    <source>
        <dbReference type="ARBA" id="ARBA00022771"/>
    </source>
</evidence>
<dbReference type="OrthoDB" id="10009520at2759"/>
<keyword evidence="18" id="KW-1185">Reference proteome</keyword>
<dbReference type="GO" id="GO:0008270">
    <property type="term" value="F:zinc ion binding"/>
    <property type="evidence" value="ECO:0007669"/>
    <property type="project" value="UniProtKB-KW"/>
</dbReference>
<dbReference type="PANTHER" id="PTHR11685">
    <property type="entry name" value="RBR FAMILY RING FINGER AND IBR DOMAIN-CONTAINING"/>
    <property type="match status" value="1"/>
</dbReference>
<keyword evidence="10" id="KW-0833">Ubl conjugation pathway</keyword>
<evidence type="ECO:0000256" key="2">
    <source>
        <dbReference type="ARBA" id="ARBA00004167"/>
    </source>
</evidence>
<feature type="domain" description="RING-type" evidence="15">
    <location>
        <begin position="63"/>
        <end position="108"/>
    </location>
</feature>
<dbReference type="SUPFAM" id="SSF57850">
    <property type="entry name" value="RING/U-box"/>
    <property type="match status" value="2"/>
</dbReference>
<evidence type="ECO:0000256" key="7">
    <source>
        <dbReference type="ARBA" id="ARBA00022723"/>
    </source>
</evidence>
<dbReference type="GO" id="GO:0016567">
    <property type="term" value="P:protein ubiquitination"/>
    <property type="evidence" value="ECO:0007669"/>
    <property type="project" value="InterPro"/>
</dbReference>
<evidence type="ECO:0000313" key="18">
    <source>
        <dbReference type="Proteomes" id="UP000785679"/>
    </source>
</evidence>
<reference evidence="17" key="1">
    <citation type="submission" date="2019-06" db="EMBL/GenBank/DDBJ databases">
        <authorList>
            <person name="Zheng W."/>
        </authorList>
    </citation>
    <scope>NUCLEOTIDE SEQUENCE</scope>
    <source>
        <strain evidence="17">QDHG01</strain>
    </source>
</reference>
<gene>
    <name evidence="17" type="ORF">FGO68_gene6496</name>
</gene>
<dbReference type="AlphaFoldDB" id="A0A8J8NVL8"/>
<evidence type="ECO:0000256" key="3">
    <source>
        <dbReference type="ARBA" id="ARBA00004906"/>
    </source>
</evidence>
<dbReference type="InterPro" id="IPR001841">
    <property type="entry name" value="Znf_RING"/>
</dbReference>
<keyword evidence="8" id="KW-0677">Repeat</keyword>